<sequence>MIQIFKTTAQLLALIFIGLVTGYALFLIYGVLSSGEIAKLGNTEKLTLAISILSAFATLFAGYAAWNANRLSKSEAEANRKHSESLQMPYMIVIKDVSPEYLLSSDYWQNIIISIKNIGSGPLIIDRLDIHIDGQPVIESNRIRDGAPDFIKAKIQEVVGDTKSKERGFYVPINKWPVTLNALASGTGLAAGEGINIIEFPIRQDFAVDEQTKKIFKLIKINCIYKDIYGNKFPYGKMLDTFQTQN</sequence>
<keyword evidence="1" id="KW-0812">Transmembrane</keyword>
<accession>A0A0K6ILP6</accession>
<keyword evidence="1" id="KW-1133">Transmembrane helix</keyword>
<organism evidence="2 3">
    <name type="scientific">Marinomonas fungiae</name>
    <dbReference type="NCBI Taxonomy" id="1137284"/>
    <lineage>
        <taxon>Bacteria</taxon>
        <taxon>Pseudomonadati</taxon>
        <taxon>Pseudomonadota</taxon>
        <taxon>Gammaproteobacteria</taxon>
        <taxon>Oceanospirillales</taxon>
        <taxon>Oceanospirillaceae</taxon>
        <taxon>Marinomonas</taxon>
    </lineage>
</organism>
<reference evidence="3" key="1">
    <citation type="submission" date="2015-08" db="EMBL/GenBank/DDBJ databases">
        <authorList>
            <person name="Varghese N."/>
        </authorList>
    </citation>
    <scope>NUCLEOTIDE SEQUENCE [LARGE SCALE GENOMIC DNA]</scope>
    <source>
        <strain evidence="3">JCM 18476</strain>
    </source>
</reference>
<dbReference type="AlphaFoldDB" id="A0A0K6ILP6"/>
<protein>
    <submittedName>
        <fullName evidence="2">Uncharacterized protein</fullName>
    </submittedName>
</protein>
<gene>
    <name evidence="2" type="ORF">Ga0061065_105106</name>
</gene>
<feature type="transmembrane region" description="Helical" evidence="1">
    <location>
        <begin position="46"/>
        <end position="66"/>
    </location>
</feature>
<evidence type="ECO:0000313" key="2">
    <source>
        <dbReference type="EMBL" id="CUB04014.1"/>
    </source>
</evidence>
<dbReference type="RefSeq" id="WP_055462973.1">
    <property type="nucleotide sequence ID" value="NZ_CYHG01000005.1"/>
</dbReference>
<keyword evidence="3" id="KW-1185">Reference proteome</keyword>
<evidence type="ECO:0000256" key="1">
    <source>
        <dbReference type="SAM" id="Phobius"/>
    </source>
</evidence>
<dbReference type="STRING" id="1137284.GCA_001418205_01873"/>
<feature type="transmembrane region" description="Helical" evidence="1">
    <location>
        <begin position="12"/>
        <end position="34"/>
    </location>
</feature>
<dbReference type="EMBL" id="CYHG01000005">
    <property type="protein sequence ID" value="CUB04014.1"/>
    <property type="molecule type" value="Genomic_DNA"/>
</dbReference>
<evidence type="ECO:0000313" key="3">
    <source>
        <dbReference type="Proteomes" id="UP000182769"/>
    </source>
</evidence>
<keyword evidence="1" id="KW-0472">Membrane</keyword>
<dbReference type="Proteomes" id="UP000182769">
    <property type="component" value="Unassembled WGS sequence"/>
</dbReference>
<name>A0A0K6ILP6_9GAMM</name>
<proteinExistence type="predicted"/>